<feature type="domain" description="Amino acid permease/ SLC12A" evidence="6">
    <location>
        <begin position="47"/>
        <end position="413"/>
    </location>
</feature>
<evidence type="ECO:0000256" key="1">
    <source>
        <dbReference type="ARBA" id="ARBA00004141"/>
    </source>
</evidence>
<keyword evidence="2 5" id="KW-0812">Transmembrane</keyword>
<dbReference type="RefSeq" id="WP_086033369.1">
    <property type="nucleotide sequence ID" value="NZ_MDSU01000013.1"/>
</dbReference>
<dbReference type="STRING" id="1562698.DESAMIL20_629"/>
<comment type="caution">
    <text evidence="7">The sequence shown here is derived from an EMBL/GenBank/DDBJ whole genome shotgun (WGS) entry which is preliminary data.</text>
</comment>
<dbReference type="EMBL" id="MDSU01000013">
    <property type="protein sequence ID" value="OSS42581.1"/>
    <property type="molecule type" value="Genomic_DNA"/>
</dbReference>
<evidence type="ECO:0000313" key="8">
    <source>
        <dbReference type="Proteomes" id="UP000194141"/>
    </source>
</evidence>
<feature type="transmembrane region" description="Helical" evidence="5">
    <location>
        <begin position="161"/>
        <end position="181"/>
    </location>
</feature>
<feature type="transmembrane region" description="Helical" evidence="5">
    <location>
        <begin position="20"/>
        <end position="37"/>
    </location>
</feature>
<dbReference type="PANTHER" id="PTHR42770:SF16">
    <property type="entry name" value="AMINO ACID PERMEASE"/>
    <property type="match status" value="1"/>
</dbReference>
<evidence type="ECO:0000256" key="2">
    <source>
        <dbReference type="ARBA" id="ARBA00022692"/>
    </source>
</evidence>
<dbReference type="GO" id="GO:0055085">
    <property type="term" value="P:transmembrane transport"/>
    <property type="evidence" value="ECO:0007669"/>
    <property type="project" value="InterPro"/>
</dbReference>
<dbReference type="InterPro" id="IPR050367">
    <property type="entry name" value="APC_superfamily"/>
</dbReference>
<feature type="transmembrane region" description="Helical" evidence="5">
    <location>
        <begin position="201"/>
        <end position="222"/>
    </location>
</feature>
<dbReference type="AlphaFoldDB" id="A0A1X4XYG6"/>
<feature type="transmembrane region" description="Helical" evidence="5">
    <location>
        <begin position="335"/>
        <end position="356"/>
    </location>
</feature>
<evidence type="ECO:0000256" key="4">
    <source>
        <dbReference type="ARBA" id="ARBA00023136"/>
    </source>
</evidence>
<feature type="transmembrane region" description="Helical" evidence="5">
    <location>
        <begin position="234"/>
        <end position="252"/>
    </location>
</feature>
<dbReference type="OrthoDB" id="138827at2"/>
<dbReference type="GO" id="GO:0016020">
    <property type="term" value="C:membrane"/>
    <property type="evidence" value="ECO:0007669"/>
    <property type="project" value="UniProtKB-SubCell"/>
</dbReference>
<feature type="transmembrane region" description="Helical" evidence="5">
    <location>
        <begin position="130"/>
        <end position="149"/>
    </location>
</feature>
<evidence type="ECO:0000256" key="3">
    <source>
        <dbReference type="ARBA" id="ARBA00022989"/>
    </source>
</evidence>
<protein>
    <submittedName>
        <fullName evidence="7">Putrescine importer</fullName>
    </submittedName>
</protein>
<sequence>MKNVDKIESFGYKQELKRSLSFWALLVYGVTFLNPTAPMNLYGIVVGPSGGMIALTFLFGAVAMYFTALSYSRMATEFPIAGSIYSYAQRSFNPYIGFVVGWTIMLDYVLLPAFLYLVAGLWLSQLIPIIPYWGWIIIVIAINTIISIIGIELTTKTNITILIFELIVIVLFVLAAFWSVYYKHIGSFNIKPFFDASKFHISTILSATSVAVMGYLGFDALSTLSEETKNPSKVMGKAIVATVIVMGALFVLENYMAASVWPNYNNFTNPNVAFYFIAQKAGGSWLRFLVFLAVIVSAITCALVTQTGFARLIYSMARDEMLPRFLAKVHPKYKTPYINSLLIALISIVASTSMSLDFITNLINFGALTAYLVIHLTVINYFVIRKKMTDAASLFKYLILPIIGFIIIFYVWLSLDKDAKILGFTWLILGIIYGAIVSKGYKKVPPALKV</sequence>
<feature type="transmembrane region" description="Helical" evidence="5">
    <location>
        <begin position="421"/>
        <end position="441"/>
    </location>
</feature>
<feature type="transmembrane region" description="Helical" evidence="5">
    <location>
        <begin position="49"/>
        <end position="71"/>
    </location>
</feature>
<feature type="transmembrane region" description="Helical" evidence="5">
    <location>
        <begin position="92"/>
        <end position="118"/>
    </location>
</feature>
<comment type="subcellular location">
    <subcellularLocation>
        <location evidence="1">Membrane</location>
        <topology evidence="1">Multi-pass membrane protein</topology>
    </subcellularLocation>
</comment>
<keyword evidence="8" id="KW-1185">Reference proteome</keyword>
<dbReference type="Proteomes" id="UP000194141">
    <property type="component" value="Unassembled WGS sequence"/>
</dbReference>
<keyword evidence="3 5" id="KW-1133">Transmembrane helix</keyword>
<dbReference type="Pfam" id="PF00324">
    <property type="entry name" value="AA_permease"/>
    <property type="match status" value="1"/>
</dbReference>
<accession>A0A1X4XYG6</accession>
<proteinExistence type="predicted"/>
<evidence type="ECO:0000313" key="7">
    <source>
        <dbReference type="EMBL" id="OSS42581.1"/>
    </source>
</evidence>
<keyword evidence="4 5" id="KW-0472">Membrane</keyword>
<evidence type="ECO:0000259" key="6">
    <source>
        <dbReference type="Pfam" id="PF00324"/>
    </source>
</evidence>
<dbReference type="PANTHER" id="PTHR42770">
    <property type="entry name" value="AMINO ACID TRANSPORTER-RELATED"/>
    <property type="match status" value="1"/>
</dbReference>
<dbReference type="PIRSF" id="PIRSF006060">
    <property type="entry name" value="AA_transporter"/>
    <property type="match status" value="1"/>
</dbReference>
<name>A0A1X4XYG6_9BACT</name>
<feature type="transmembrane region" description="Helical" evidence="5">
    <location>
        <begin position="395"/>
        <end position="415"/>
    </location>
</feature>
<organism evidence="7 8">
    <name type="scientific">Desulfurella amilsii</name>
    <dbReference type="NCBI Taxonomy" id="1562698"/>
    <lineage>
        <taxon>Bacteria</taxon>
        <taxon>Pseudomonadati</taxon>
        <taxon>Campylobacterota</taxon>
        <taxon>Desulfurellia</taxon>
        <taxon>Desulfurellales</taxon>
        <taxon>Desulfurellaceae</taxon>
        <taxon>Desulfurella</taxon>
    </lineage>
</organism>
<dbReference type="InterPro" id="IPR004841">
    <property type="entry name" value="AA-permease/SLC12A_dom"/>
</dbReference>
<evidence type="ECO:0000256" key="5">
    <source>
        <dbReference type="SAM" id="Phobius"/>
    </source>
</evidence>
<gene>
    <name evidence="7" type="ORF">DESAMIL20_629</name>
</gene>
<feature type="transmembrane region" description="Helical" evidence="5">
    <location>
        <begin position="288"/>
        <end position="314"/>
    </location>
</feature>
<dbReference type="Gene3D" id="1.20.1740.10">
    <property type="entry name" value="Amino acid/polyamine transporter I"/>
    <property type="match status" value="1"/>
</dbReference>
<reference evidence="7 8" key="1">
    <citation type="journal article" date="2017" name="Front. Microbiol.">
        <title>Genome Sequence of Desulfurella amilsii Strain TR1 and Comparative Genomics of Desulfurellaceae Family.</title>
        <authorList>
            <person name="Florentino A.P."/>
            <person name="Stams A.J."/>
            <person name="Sanchez-Andrea I."/>
        </authorList>
    </citation>
    <scope>NUCLEOTIDE SEQUENCE [LARGE SCALE GENOMIC DNA]</scope>
    <source>
        <strain evidence="7 8">TR1</strain>
    </source>
</reference>
<feature type="transmembrane region" description="Helical" evidence="5">
    <location>
        <begin position="362"/>
        <end position="383"/>
    </location>
</feature>